<feature type="domain" description="Shugoshin N-terminal coiled-coil" evidence="12">
    <location>
        <begin position="17"/>
        <end position="61"/>
    </location>
</feature>
<feature type="region of interest" description="Disordered" evidence="10">
    <location>
        <begin position="102"/>
        <end position="130"/>
    </location>
</feature>
<accession>A0A3D8S778</accession>
<dbReference type="EMBL" id="PDLM01000003">
    <property type="protein sequence ID" value="RDW82138.1"/>
    <property type="molecule type" value="Genomic_DNA"/>
</dbReference>
<evidence type="ECO:0000259" key="12">
    <source>
        <dbReference type="Pfam" id="PF07558"/>
    </source>
</evidence>
<feature type="compositionally biased region" description="Basic and acidic residues" evidence="10">
    <location>
        <begin position="455"/>
        <end position="464"/>
    </location>
</feature>
<keyword evidence="7" id="KW-0131">Cell cycle</keyword>
<reference evidence="13 14" key="1">
    <citation type="journal article" date="2018" name="IMA Fungus">
        <title>IMA Genome-F 9: Draft genome sequence of Annulohypoxylon stygium, Aspergillus mulundensis, Berkeleyomyces basicola (syn. Thielaviopsis basicola), Ceratocystis smalleyi, two Cercospora beticola strains, Coleophoma cylindrospora, Fusarium fracticaudum, Phialophora cf. hyalina, and Morchella septimelata.</title>
        <authorList>
            <person name="Wingfield B.D."/>
            <person name="Bills G.F."/>
            <person name="Dong Y."/>
            <person name="Huang W."/>
            <person name="Nel W.J."/>
            <person name="Swalarsk-Parry B.S."/>
            <person name="Vaghefi N."/>
            <person name="Wilken P.M."/>
            <person name="An Z."/>
            <person name="de Beer Z.W."/>
            <person name="De Vos L."/>
            <person name="Chen L."/>
            <person name="Duong T.A."/>
            <person name="Gao Y."/>
            <person name="Hammerbacher A."/>
            <person name="Kikkert J.R."/>
            <person name="Li Y."/>
            <person name="Li H."/>
            <person name="Li K."/>
            <person name="Li Q."/>
            <person name="Liu X."/>
            <person name="Ma X."/>
            <person name="Naidoo K."/>
            <person name="Pethybridge S.J."/>
            <person name="Sun J."/>
            <person name="Steenkamp E.T."/>
            <person name="van der Nest M.A."/>
            <person name="van Wyk S."/>
            <person name="Wingfield M.J."/>
            <person name="Xiong C."/>
            <person name="Yue Q."/>
            <person name="Zhang X."/>
        </authorList>
    </citation>
    <scope>NUCLEOTIDE SEQUENCE [LARGE SCALE GENOMIC DNA]</scope>
    <source>
        <strain evidence="13 14">BP6252</strain>
    </source>
</reference>
<protein>
    <recommendedName>
        <fullName evidence="15">Shugoshin</fullName>
    </recommendedName>
</protein>
<dbReference type="GO" id="GO:0045132">
    <property type="term" value="P:meiotic chromosome segregation"/>
    <property type="evidence" value="ECO:0007669"/>
    <property type="project" value="InterPro"/>
</dbReference>
<feature type="domain" description="Shugoshin C-terminal" evidence="11">
    <location>
        <begin position="440"/>
        <end position="462"/>
    </location>
</feature>
<evidence type="ECO:0000256" key="9">
    <source>
        <dbReference type="SAM" id="Coils"/>
    </source>
</evidence>
<comment type="caution">
    <text evidence="13">The sequence shown here is derived from an EMBL/GenBank/DDBJ whole genome shotgun (WGS) entry which is preliminary data.</text>
</comment>
<evidence type="ECO:0000256" key="3">
    <source>
        <dbReference type="ARBA" id="ARBA00022454"/>
    </source>
</evidence>
<evidence type="ECO:0008006" key="15">
    <source>
        <dbReference type="Google" id="ProtNLM"/>
    </source>
</evidence>
<feature type="region of interest" description="Disordered" evidence="10">
    <location>
        <begin position="497"/>
        <end position="703"/>
    </location>
</feature>
<keyword evidence="6 9" id="KW-0175">Coiled coil</keyword>
<proteinExistence type="inferred from homology"/>
<evidence type="ECO:0000256" key="4">
    <source>
        <dbReference type="ARBA" id="ARBA00022618"/>
    </source>
</evidence>
<comment type="similarity">
    <text evidence="2">Belongs to the shugoshin family.</text>
</comment>
<feature type="compositionally biased region" description="Basic and acidic residues" evidence="10">
    <location>
        <begin position="672"/>
        <end position="695"/>
    </location>
</feature>
<evidence type="ECO:0000256" key="10">
    <source>
        <dbReference type="SAM" id="MobiDB-lite"/>
    </source>
</evidence>
<feature type="compositionally biased region" description="Polar residues" evidence="10">
    <location>
        <begin position="317"/>
        <end position="327"/>
    </location>
</feature>
<feature type="compositionally biased region" description="Low complexity" evidence="10">
    <location>
        <begin position="649"/>
        <end position="665"/>
    </location>
</feature>
<evidence type="ECO:0000313" key="13">
    <source>
        <dbReference type="EMBL" id="RDW82138.1"/>
    </source>
</evidence>
<feature type="compositionally biased region" description="Basic and acidic residues" evidence="10">
    <location>
        <begin position="350"/>
        <end position="379"/>
    </location>
</feature>
<keyword evidence="8" id="KW-0137">Centromere</keyword>
<feature type="compositionally biased region" description="Low complexity" evidence="10">
    <location>
        <begin position="544"/>
        <end position="567"/>
    </location>
</feature>
<keyword evidence="5" id="KW-0159">Chromosome partition</keyword>
<feature type="coiled-coil region" evidence="9">
    <location>
        <begin position="14"/>
        <end position="73"/>
    </location>
</feature>
<evidence type="ECO:0000256" key="8">
    <source>
        <dbReference type="ARBA" id="ARBA00023328"/>
    </source>
</evidence>
<dbReference type="Pfam" id="PF07558">
    <property type="entry name" value="Shugoshin_N"/>
    <property type="match status" value="1"/>
</dbReference>
<feature type="compositionally biased region" description="Basic and acidic residues" evidence="10">
    <location>
        <begin position="192"/>
        <end position="209"/>
    </location>
</feature>
<dbReference type="GO" id="GO:0005634">
    <property type="term" value="C:nucleus"/>
    <property type="evidence" value="ECO:0007669"/>
    <property type="project" value="InterPro"/>
</dbReference>
<dbReference type="AlphaFoldDB" id="A0A3D8S778"/>
<keyword evidence="4" id="KW-0132">Cell division</keyword>
<comment type="subcellular location">
    <subcellularLocation>
        <location evidence="1">Chromosome</location>
        <location evidence="1">Centromere</location>
    </subcellularLocation>
</comment>
<dbReference type="OrthoDB" id="5394106at2759"/>
<feature type="compositionally biased region" description="Basic and acidic residues" evidence="10">
    <location>
        <begin position="635"/>
        <end position="648"/>
    </location>
</feature>
<evidence type="ECO:0000259" key="11">
    <source>
        <dbReference type="Pfam" id="PF07557"/>
    </source>
</evidence>
<sequence length="703" mass="77460">MARLNEPAASTESLESLKRKFMRQNRDIARVNSTQSQRIRNLENEVSRMLADNLRLREQIIRQQNELENNKSQRIVDHASAIKSQLEAKLLEIGALITGLGDEAPQQKKPSPKAAPTSRKSLSKSPDQKSWKNLCSLSDAVAGHEGRLPPIPENKTYPRRTLELQELTAILAEQAAETTDSPEIGPPPVSKFVDEDPVKIDLPNRSHESEGEDLGSLDPALSINLEQRKKRRESGTVGSKKTTSQTDENREDAEPLRIGAKRKLSVREDDESESSRRHKEASDDSFLFTRLTGEVQTRLGPPAEKTKNAREIAVANGVSQKKTTTEISARRVLAPKSVNNSPRKVSKPIAMDEVKTAKAELAKKEASRDRPRALEKKSEPIPVEAETIPILDPVDIQVEPETPAALDLFSPQSSLPSTVRAESRDTPPPTDLGASAEAQRPSRRARGAVSYAEPNLRDKMRRPTKELVDAVAREEARRTASIKLEDEAQRAIKIKAESETDDAWKSLPMQSSIPVEAGSPLSGKTPPTILPSGLISHRKRRESSLQQGESEQQRPGSGGAISALLAGTRRSRTEVKECSPPADAVSPRRGNTDIYEFRTASPTVEEARALEGDKEVKPVSRTTSRRASSTLRGSIADRGETSEPEGLKRSTSLTSRRRTSTLGLKAPMRTIEPAKKVKEESGHKSEGEAERGDRVSRRRSMML</sequence>
<feature type="compositionally biased region" description="Polar residues" evidence="10">
    <location>
        <begin position="236"/>
        <end position="246"/>
    </location>
</feature>
<feature type="compositionally biased region" description="Basic and acidic residues" evidence="10">
    <location>
        <begin position="605"/>
        <end position="618"/>
    </location>
</feature>
<evidence type="ECO:0000256" key="6">
    <source>
        <dbReference type="ARBA" id="ARBA00023054"/>
    </source>
</evidence>
<dbReference type="Pfam" id="PF07557">
    <property type="entry name" value="Shugoshin_C"/>
    <property type="match status" value="1"/>
</dbReference>
<dbReference type="InterPro" id="IPR011515">
    <property type="entry name" value="Shugoshin_C"/>
</dbReference>
<name>A0A3D8S778_9HELO</name>
<evidence type="ECO:0000256" key="5">
    <source>
        <dbReference type="ARBA" id="ARBA00022829"/>
    </source>
</evidence>
<feature type="region of interest" description="Disordered" evidence="10">
    <location>
        <begin position="175"/>
        <end position="464"/>
    </location>
</feature>
<gene>
    <name evidence="13" type="ORF">BP6252_03250</name>
</gene>
<dbReference type="GO" id="GO:0051301">
    <property type="term" value="P:cell division"/>
    <property type="evidence" value="ECO:0007669"/>
    <property type="project" value="UniProtKB-KW"/>
</dbReference>
<evidence type="ECO:0000256" key="7">
    <source>
        <dbReference type="ARBA" id="ARBA00023306"/>
    </source>
</evidence>
<dbReference type="InterPro" id="IPR011516">
    <property type="entry name" value="Shugoshin_N"/>
</dbReference>
<feature type="compositionally biased region" description="Low complexity" evidence="10">
    <location>
        <begin position="107"/>
        <end position="120"/>
    </location>
</feature>
<organism evidence="13 14">
    <name type="scientific">Coleophoma cylindrospora</name>
    <dbReference type="NCBI Taxonomy" id="1849047"/>
    <lineage>
        <taxon>Eukaryota</taxon>
        <taxon>Fungi</taxon>
        <taxon>Dikarya</taxon>
        <taxon>Ascomycota</taxon>
        <taxon>Pezizomycotina</taxon>
        <taxon>Leotiomycetes</taxon>
        <taxon>Helotiales</taxon>
        <taxon>Dermateaceae</taxon>
        <taxon>Coleophoma</taxon>
    </lineage>
</organism>
<keyword evidence="14" id="KW-1185">Reference proteome</keyword>
<evidence type="ECO:0000256" key="2">
    <source>
        <dbReference type="ARBA" id="ARBA00010845"/>
    </source>
</evidence>
<evidence type="ECO:0000313" key="14">
    <source>
        <dbReference type="Proteomes" id="UP000256645"/>
    </source>
</evidence>
<dbReference type="Proteomes" id="UP000256645">
    <property type="component" value="Unassembled WGS sequence"/>
</dbReference>
<dbReference type="GO" id="GO:0000779">
    <property type="term" value="C:condensed chromosome, centromeric region"/>
    <property type="evidence" value="ECO:0007669"/>
    <property type="project" value="UniProtKB-ARBA"/>
</dbReference>
<dbReference type="STRING" id="1849047.A0A3D8S778"/>
<feature type="compositionally biased region" description="Low complexity" evidence="10">
    <location>
        <begin position="620"/>
        <end position="632"/>
    </location>
</feature>
<keyword evidence="3" id="KW-0158">Chromosome</keyword>
<evidence type="ECO:0000256" key="1">
    <source>
        <dbReference type="ARBA" id="ARBA00004584"/>
    </source>
</evidence>